<proteinExistence type="predicted"/>
<evidence type="ECO:0000259" key="7">
    <source>
        <dbReference type="PROSITE" id="PS50835"/>
    </source>
</evidence>
<feature type="region of interest" description="Disordered" evidence="6">
    <location>
        <begin position="109"/>
        <end position="130"/>
    </location>
</feature>
<evidence type="ECO:0000313" key="9">
    <source>
        <dbReference type="EnsemblMetazoa" id="ADAC008658-PA"/>
    </source>
</evidence>
<keyword evidence="2" id="KW-0472">Membrane</keyword>
<feature type="domain" description="Ig-like" evidence="7">
    <location>
        <begin position="192"/>
        <end position="297"/>
    </location>
</feature>
<dbReference type="eggNOG" id="KOG3515">
    <property type="taxonomic scope" value="Eukaryota"/>
</dbReference>
<evidence type="ECO:0000256" key="6">
    <source>
        <dbReference type="SAM" id="MobiDB-lite"/>
    </source>
</evidence>
<evidence type="ECO:0000256" key="5">
    <source>
        <dbReference type="ARBA" id="ARBA00023319"/>
    </source>
</evidence>
<dbReference type="VEuPathDB" id="VectorBase:ADAC008658"/>
<organism evidence="8">
    <name type="scientific">Anopheles darlingi</name>
    <name type="common">Mosquito</name>
    <dbReference type="NCBI Taxonomy" id="43151"/>
    <lineage>
        <taxon>Eukaryota</taxon>
        <taxon>Metazoa</taxon>
        <taxon>Ecdysozoa</taxon>
        <taxon>Arthropoda</taxon>
        <taxon>Hexapoda</taxon>
        <taxon>Insecta</taxon>
        <taxon>Pterygota</taxon>
        <taxon>Neoptera</taxon>
        <taxon>Endopterygota</taxon>
        <taxon>Diptera</taxon>
        <taxon>Nematocera</taxon>
        <taxon>Culicoidea</taxon>
        <taxon>Culicidae</taxon>
        <taxon>Anophelinae</taxon>
        <taxon>Anopheles</taxon>
    </lineage>
</organism>
<dbReference type="Proteomes" id="UP000000673">
    <property type="component" value="Unassembled WGS sequence"/>
</dbReference>
<dbReference type="SUPFAM" id="SSF48726">
    <property type="entry name" value="Immunoglobulin"/>
    <property type="match status" value="1"/>
</dbReference>
<dbReference type="HOGENOM" id="CLU_874989_0_0_1"/>
<evidence type="ECO:0000256" key="1">
    <source>
        <dbReference type="ARBA" id="ARBA00004479"/>
    </source>
</evidence>
<keyword evidence="3" id="KW-1015">Disulfide bond</keyword>
<keyword evidence="10" id="KW-1185">Reference proteome</keyword>
<dbReference type="PANTHER" id="PTHR11640">
    <property type="entry name" value="NEPHRIN"/>
    <property type="match status" value="1"/>
</dbReference>
<reference evidence="8" key="3">
    <citation type="journal article" date="2013" name="Nucleic Acids Res.">
        <title>The genome of Anopheles darlingi, the main neotropical malaria vector.</title>
        <authorList>
            <person name="Marinotti O."/>
            <person name="Cerqueira G.C."/>
            <person name="de Almeida L.G."/>
            <person name="Ferro M.I."/>
            <person name="Loreto E.L."/>
            <person name="Zaha A."/>
            <person name="Teixeira S.M."/>
            <person name="Wespiser A.R."/>
            <person name="Almeida E Silva A."/>
            <person name="Schlindwein A.D."/>
            <person name="Pacheco A.C."/>
            <person name="Silva A.L."/>
            <person name="Graveley B.R."/>
            <person name="Walenz B.P."/>
            <person name="Lima Bde A."/>
            <person name="Ribeiro C.A."/>
            <person name="Nunes-Silva C.G."/>
            <person name="de Carvalho C.R."/>
            <person name="Soares C.M."/>
            <person name="de Menezes C.B."/>
            <person name="Matiolli C."/>
            <person name="Caffrey D."/>
            <person name="Araujo D.A."/>
            <person name="de Oliveira D.M."/>
            <person name="Golenbock D."/>
            <person name="Grisard E.C."/>
            <person name="Fantinatti-Garboggini F."/>
            <person name="de Carvalho F.M."/>
            <person name="Barcellos F.G."/>
            <person name="Prosdocimi F."/>
            <person name="May G."/>
            <person name="Azevedo Junior G.M."/>
            <person name="Guimaraes G.M."/>
            <person name="Goldman G.H."/>
            <person name="Padilha I.Q."/>
            <person name="Batista Jda S."/>
            <person name="Ferro J.A."/>
            <person name="Ribeiro J.M."/>
            <person name="Fietto J.L."/>
            <person name="Dabbas K.M."/>
            <person name="Cerdeira L."/>
            <person name="Agnez-Lima L.F."/>
            <person name="Brocchi M."/>
            <person name="de Carvalho M.O."/>
            <person name="Teixeira Mde M."/>
            <person name="Diniz Maia Mde M."/>
            <person name="Goldman M.H."/>
            <person name="Cruz Schneider M.P."/>
            <person name="Felipe M.S."/>
            <person name="Hungria M."/>
            <person name="Nicolas M.F."/>
            <person name="Pereira M."/>
            <person name="Montes M.A."/>
            <person name="Cantao M.E."/>
            <person name="Vincentz M."/>
            <person name="Rafael M.S."/>
            <person name="Silverman N."/>
            <person name="Stoco P.H."/>
            <person name="Souza R.C."/>
            <person name="Vicentini R."/>
            <person name="Gazzinelli R.T."/>
            <person name="Neves Rde O."/>
            <person name="Silva R."/>
            <person name="Astolfi-Filho S."/>
            <person name="Maciel T.E."/>
            <person name="Urmenyi T.P."/>
            <person name="Tadei W.P."/>
            <person name="Camargo E.P."/>
            <person name="de Vasconcelos A.T."/>
        </authorList>
    </citation>
    <scope>NUCLEOTIDE SEQUENCE</scope>
</reference>
<dbReference type="GO" id="GO:0098609">
    <property type="term" value="P:cell-cell adhesion"/>
    <property type="evidence" value="ECO:0007669"/>
    <property type="project" value="TreeGrafter"/>
</dbReference>
<dbReference type="InterPro" id="IPR013783">
    <property type="entry name" value="Ig-like_fold"/>
</dbReference>
<dbReference type="InterPro" id="IPR007110">
    <property type="entry name" value="Ig-like_dom"/>
</dbReference>
<dbReference type="SMART" id="SM00409">
    <property type="entry name" value="IG"/>
    <property type="match status" value="1"/>
</dbReference>
<reference evidence="8 10" key="1">
    <citation type="journal article" date="2010" name="BMC Genomics">
        <title>Combination of measures distinguishes pre-miRNAs from other stem-loops in the genome of the newly sequenced Anopheles darlingi.</title>
        <authorList>
            <person name="Mendes N.D."/>
            <person name="Freitas A.T."/>
            <person name="Vasconcelos A.T."/>
            <person name="Sagot M.F."/>
        </authorList>
    </citation>
    <scope>NUCLEOTIDE SEQUENCE</scope>
</reference>
<keyword evidence="5" id="KW-0393">Immunoglobulin domain</keyword>
<dbReference type="InterPro" id="IPR036179">
    <property type="entry name" value="Ig-like_dom_sf"/>
</dbReference>
<dbReference type="PROSITE" id="PS50835">
    <property type="entry name" value="IG_LIKE"/>
    <property type="match status" value="1"/>
</dbReference>
<evidence type="ECO:0000256" key="2">
    <source>
        <dbReference type="ARBA" id="ARBA00023136"/>
    </source>
</evidence>
<dbReference type="EnsemblMetazoa" id="ADAC008658-RA">
    <property type="protein sequence ID" value="ADAC008658-PA"/>
    <property type="gene ID" value="ADAC008658"/>
</dbReference>
<dbReference type="EMBL" id="ADMH02002055">
    <property type="protein sequence ID" value="ETN59740.1"/>
    <property type="molecule type" value="Genomic_DNA"/>
</dbReference>
<evidence type="ECO:0000256" key="3">
    <source>
        <dbReference type="ARBA" id="ARBA00023157"/>
    </source>
</evidence>
<dbReference type="InterPro" id="IPR003599">
    <property type="entry name" value="Ig_sub"/>
</dbReference>
<sequence length="318" mass="34678">MDAMENRKSSVNILTNVSLSSHCTTLQQPMTMIPGVALEAIGLLGEDASKASKVYPMDSDIYSAAVTRYHAGVTPVDTSAVESSRRLSSDGFLGEIVLTGYFWESKGGGGGLEDRGSPGERGSWETAPESSIEMEPLGVHVPEINGNEMSISRNMWRNYECHLITTIKRLPNELLAQMTATGAAAAAAALFPVLQCTAQQKFRIVPRDLQVLEGTEALLRCEIYNLVGAVQWTKDGFALGFSHTIPGYPRYSVLADRNQGIYNLRISNASIEDDAEYQCQVGPAKFNSAIRANARLTVICVLRSNSWTELTEEMADEM</sequence>
<dbReference type="InterPro" id="IPR051275">
    <property type="entry name" value="Cell_adhesion_signaling"/>
</dbReference>
<dbReference type="AlphaFoldDB" id="W5JA63"/>
<keyword evidence="4" id="KW-0325">Glycoprotein</keyword>
<gene>
    <name evidence="8" type="ORF">AND_008658</name>
</gene>
<evidence type="ECO:0000313" key="8">
    <source>
        <dbReference type="EMBL" id="ETN59740.1"/>
    </source>
</evidence>
<dbReference type="PANTHER" id="PTHR11640:SF136">
    <property type="entry name" value="NEPHRIN"/>
    <property type="match status" value="1"/>
</dbReference>
<dbReference type="Pfam" id="PF07679">
    <property type="entry name" value="I-set"/>
    <property type="match status" value="1"/>
</dbReference>
<reference evidence="9" key="4">
    <citation type="submission" date="2015-06" db="UniProtKB">
        <authorList>
            <consortium name="EnsemblMetazoa"/>
        </authorList>
    </citation>
    <scope>IDENTIFICATION</scope>
</reference>
<dbReference type="Gene3D" id="2.60.40.10">
    <property type="entry name" value="Immunoglobulins"/>
    <property type="match status" value="1"/>
</dbReference>
<dbReference type="VEuPathDB" id="VectorBase:ADAR2_000795"/>
<dbReference type="GO" id="GO:0050839">
    <property type="term" value="F:cell adhesion molecule binding"/>
    <property type="evidence" value="ECO:0007669"/>
    <property type="project" value="TreeGrafter"/>
</dbReference>
<name>W5JA63_ANODA</name>
<evidence type="ECO:0000313" key="10">
    <source>
        <dbReference type="Proteomes" id="UP000000673"/>
    </source>
</evidence>
<accession>W5JA63</accession>
<dbReference type="GO" id="GO:0005911">
    <property type="term" value="C:cell-cell junction"/>
    <property type="evidence" value="ECO:0007669"/>
    <property type="project" value="TreeGrafter"/>
</dbReference>
<evidence type="ECO:0000256" key="4">
    <source>
        <dbReference type="ARBA" id="ARBA00023180"/>
    </source>
</evidence>
<dbReference type="STRING" id="43151.W5JA63"/>
<reference evidence="8" key="2">
    <citation type="submission" date="2010-05" db="EMBL/GenBank/DDBJ databases">
        <authorList>
            <person name="Almeida L.G."/>
            <person name="Nicolas M.F."/>
            <person name="Souza R.C."/>
            <person name="Vasconcelos A.T.R."/>
        </authorList>
    </citation>
    <scope>NUCLEOTIDE SEQUENCE</scope>
</reference>
<dbReference type="GO" id="GO:0005886">
    <property type="term" value="C:plasma membrane"/>
    <property type="evidence" value="ECO:0007669"/>
    <property type="project" value="TreeGrafter"/>
</dbReference>
<dbReference type="InterPro" id="IPR013098">
    <property type="entry name" value="Ig_I-set"/>
</dbReference>
<protein>
    <recommendedName>
        <fullName evidence="7">Ig-like domain-containing protein</fullName>
    </recommendedName>
</protein>
<comment type="subcellular location">
    <subcellularLocation>
        <location evidence="1">Membrane</location>
        <topology evidence="1">Single-pass type I membrane protein</topology>
    </subcellularLocation>
</comment>